<feature type="short sequence motif" description="DGA/G" evidence="8">
    <location>
        <begin position="513"/>
        <end position="515"/>
    </location>
</feature>
<dbReference type="SUPFAM" id="SSF51206">
    <property type="entry name" value="cAMP-binding domain-like"/>
    <property type="match status" value="1"/>
</dbReference>
<evidence type="ECO:0000256" key="2">
    <source>
        <dbReference type="ARBA" id="ARBA00022741"/>
    </source>
</evidence>
<dbReference type="InterPro" id="IPR058031">
    <property type="entry name" value="AAA_lid_NorR"/>
</dbReference>
<evidence type="ECO:0000256" key="6">
    <source>
        <dbReference type="ARBA" id="ARBA00023098"/>
    </source>
</evidence>
<dbReference type="Pfam" id="PF25601">
    <property type="entry name" value="AAA_lid_14"/>
    <property type="match status" value="1"/>
</dbReference>
<dbReference type="SMART" id="SM00100">
    <property type="entry name" value="cNMP"/>
    <property type="match status" value="1"/>
</dbReference>
<dbReference type="EMBL" id="JARSFG010000015">
    <property type="protein sequence ID" value="MEC1179004.1"/>
    <property type="molecule type" value="Genomic_DNA"/>
</dbReference>
<dbReference type="InterPro" id="IPR014710">
    <property type="entry name" value="RmlC-like_jellyroll"/>
</dbReference>
<evidence type="ECO:0000256" key="8">
    <source>
        <dbReference type="PROSITE-ProRule" id="PRU01161"/>
    </source>
</evidence>
<dbReference type="GO" id="GO:0006355">
    <property type="term" value="P:regulation of DNA-templated transcription"/>
    <property type="evidence" value="ECO:0007669"/>
    <property type="project" value="InterPro"/>
</dbReference>
<dbReference type="PROSITE" id="PS50045">
    <property type="entry name" value="SIGMA54_INTERACT_4"/>
    <property type="match status" value="1"/>
</dbReference>
<dbReference type="InterPro" id="IPR000595">
    <property type="entry name" value="cNMP-bd_dom"/>
</dbReference>
<feature type="short sequence motif" description="GXSXG" evidence="8">
    <location>
        <begin position="399"/>
        <end position="403"/>
    </location>
</feature>
<dbReference type="PANTHER" id="PTHR14226">
    <property type="entry name" value="NEUROPATHY TARGET ESTERASE/SWISS CHEESE D.MELANOGASTER"/>
    <property type="match status" value="1"/>
</dbReference>
<comment type="similarity">
    <text evidence="1">Belongs to the NTE family.</text>
</comment>
<dbReference type="SUPFAM" id="SSF52151">
    <property type="entry name" value="FabD/lysophospholipase-like"/>
    <property type="match status" value="1"/>
</dbReference>
<keyword evidence="2" id="KW-0547">Nucleotide-binding</keyword>
<accession>A0AAW9NUL9</accession>
<dbReference type="PROSITE" id="PS50042">
    <property type="entry name" value="CNMP_BINDING_3"/>
    <property type="match status" value="1"/>
</dbReference>
<dbReference type="AlphaFoldDB" id="A0AAW9NUL9"/>
<feature type="domain" description="Sigma-54 factor interaction" evidence="10">
    <location>
        <begin position="160"/>
        <end position="340"/>
    </location>
</feature>
<dbReference type="GO" id="GO:0004622">
    <property type="term" value="F:phosphatidylcholine lysophospholipase activity"/>
    <property type="evidence" value="ECO:0007669"/>
    <property type="project" value="UniProtKB-ARBA"/>
</dbReference>
<dbReference type="InterPro" id="IPR050301">
    <property type="entry name" value="NTE"/>
</dbReference>
<comment type="caution">
    <text evidence="12">The sequence shown here is derived from an EMBL/GenBank/DDBJ whole genome shotgun (WGS) entry which is preliminary data.</text>
</comment>
<dbReference type="GO" id="GO:0016042">
    <property type="term" value="P:lipid catabolic process"/>
    <property type="evidence" value="ECO:0007669"/>
    <property type="project" value="UniProtKB-UniRule"/>
</dbReference>
<dbReference type="InterPro" id="IPR027417">
    <property type="entry name" value="P-loop_NTPase"/>
</dbReference>
<name>A0AAW9NUL9_9BACL</name>
<dbReference type="RefSeq" id="WP_326123490.1">
    <property type="nucleotide sequence ID" value="NZ_JARSFG010000015.1"/>
</dbReference>
<dbReference type="Gene3D" id="3.40.50.300">
    <property type="entry name" value="P-loop containing nucleotide triphosphate hydrolases"/>
    <property type="match status" value="1"/>
</dbReference>
<dbReference type="PROSITE" id="PS51635">
    <property type="entry name" value="PNPLA"/>
    <property type="match status" value="1"/>
</dbReference>
<dbReference type="InterPro" id="IPR018490">
    <property type="entry name" value="cNMP-bd_dom_sf"/>
</dbReference>
<keyword evidence="7" id="KW-0010">Activator</keyword>
<keyword evidence="4" id="KW-0067">ATP-binding</keyword>
<dbReference type="InterPro" id="IPR002641">
    <property type="entry name" value="PNPLA_dom"/>
</dbReference>
<dbReference type="Gene3D" id="1.10.8.60">
    <property type="match status" value="1"/>
</dbReference>
<evidence type="ECO:0000313" key="12">
    <source>
        <dbReference type="EMBL" id="MEC1179004.1"/>
    </source>
</evidence>
<organism evidence="12 13">
    <name type="scientific">Metasolibacillus meyeri</name>
    <dbReference type="NCBI Taxonomy" id="1071052"/>
    <lineage>
        <taxon>Bacteria</taxon>
        <taxon>Bacillati</taxon>
        <taxon>Bacillota</taxon>
        <taxon>Bacilli</taxon>
        <taxon>Bacillales</taxon>
        <taxon>Caryophanaceae</taxon>
        <taxon>Metasolibacillus</taxon>
    </lineage>
</organism>
<dbReference type="GO" id="GO:0005524">
    <property type="term" value="F:ATP binding"/>
    <property type="evidence" value="ECO:0007669"/>
    <property type="project" value="InterPro"/>
</dbReference>
<dbReference type="Pfam" id="PF14532">
    <property type="entry name" value="Sigma54_activ_2"/>
    <property type="match status" value="1"/>
</dbReference>
<dbReference type="CDD" id="cd00038">
    <property type="entry name" value="CAP_ED"/>
    <property type="match status" value="1"/>
</dbReference>
<feature type="active site" description="Proton acceptor" evidence="8">
    <location>
        <position position="513"/>
    </location>
</feature>
<dbReference type="InterPro" id="IPR002078">
    <property type="entry name" value="Sigma_54_int"/>
</dbReference>
<evidence type="ECO:0000256" key="3">
    <source>
        <dbReference type="ARBA" id="ARBA00022801"/>
    </source>
</evidence>
<gene>
    <name evidence="12" type="ORF">P9B03_10965</name>
</gene>
<dbReference type="Pfam" id="PF00027">
    <property type="entry name" value="cNMP_binding"/>
    <property type="match status" value="1"/>
</dbReference>
<evidence type="ECO:0000259" key="10">
    <source>
        <dbReference type="PROSITE" id="PS50045"/>
    </source>
</evidence>
<evidence type="ECO:0000259" key="9">
    <source>
        <dbReference type="PROSITE" id="PS50042"/>
    </source>
</evidence>
<evidence type="ECO:0000313" key="13">
    <source>
        <dbReference type="Proteomes" id="UP001344888"/>
    </source>
</evidence>
<keyword evidence="13" id="KW-1185">Reference proteome</keyword>
<feature type="domain" description="PNPLA" evidence="11">
    <location>
        <begin position="368"/>
        <end position="526"/>
    </location>
</feature>
<reference evidence="12 13" key="1">
    <citation type="submission" date="2023-03" db="EMBL/GenBank/DDBJ databases">
        <title>Bacillus Genome Sequencing.</title>
        <authorList>
            <person name="Dunlap C."/>
        </authorList>
    </citation>
    <scope>NUCLEOTIDE SEQUENCE [LARGE SCALE GENOMIC DNA]</scope>
    <source>
        <strain evidence="12 13">B-59205</strain>
    </source>
</reference>
<evidence type="ECO:0000256" key="5">
    <source>
        <dbReference type="ARBA" id="ARBA00022963"/>
    </source>
</evidence>
<keyword evidence="3 8" id="KW-0378">Hydrolase</keyword>
<dbReference type="Gene3D" id="2.60.120.10">
    <property type="entry name" value="Jelly Rolls"/>
    <property type="match status" value="1"/>
</dbReference>
<dbReference type="Pfam" id="PF01734">
    <property type="entry name" value="Patatin"/>
    <property type="match status" value="1"/>
</dbReference>
<evidence type="ECO:0000259" key="11">
    <source>
        <dbReference type="PROSITE" id="PS51635"/>
    </source>
</evidence>
<dbReference type="Gene3D" id="3.40.1090.10">
    <property type="entry name" value="Cytosolic phospholipase A2 catalytic domain"/>
    <property type="match status" value="1"/>
</dbReference>
<dbReference type="InterPro" id="IPR016035">
    <property type="entry name" value="Acyl_Trfase/lysoPLipase"/>
</dbReference>
<evidence type="ECO:0000256" key="7">
    <source>
        <dbReference type="ARBA" id="ARBA00023159"/>
    </source>
</evidence>
<protein>
    <submittedName>
        <fullName evidence="12">Patatin-like phospholipase family protein</fullName>
    </submittedName>
</protein>
<dbReference type="Proteomes" id="UP001344888">
    <property type="component" value="Unassembled WGS sequence"/>
</dbReference>
<keyword evidence="5 8" id="KW-0442">Lipid degradation</keyword>
<feature type="domain" description="Cyclic nucleotide-binding" evidence="9">
    <location>
        <begin position="24"/>
        <end position="127"/>
    </location>
</feature>
<dbReference type="PANTHER" id="PTHR14226:SF76">
    <property type="entry name" value="NTE FAMILY PROTEIN RSSA"/>
    <property type="match status" value="1"/>
</dbReference>
<sequence length="619" mass="68850">MSEKEVYPLINEEIIEKLKQSNLSLHKNTFSMGQLILEKGQISQAIHIIVSGKIRVFIAQERKIELAILREGQFFGEMSCLTSDPVSAHVEAVDEVQTVSLNRDGMMLLMNQNAAFRLQIIESMVTRIQNSNERVVEEHQKSLLLLRHHEHEVQEKYDALIGETEPMVELRKRIHYAAQSVTPIVCIGEAGTEKISVAKHLHDLSTNGHYPFVLIDAHQLTLEKWQEKLQLAQGGTIVVEHAELLDSDLLKELMQFEQRVRIVFTTTKKLTQRVGVEVSIPPLRNRTEDIPLLATYFARKVGRVNQENPISEEAIRLLKLYPFLQNNVEELKELVEKAFILSEGRTIYSKHLHFVTNRKPGERPKIGLALGSGVARGQAHIGVLQILEEEGIPIDVIAGTSIGAVVGGAYAAGMSVAEMKKVLSRVTWGQLVRPTVPFRSFVENTPVIDFIERHLGKRLIENLPTPFAAVASDALTGEAHIMKKGSLAHALRASSAVPAVMRPVQYEGRTLVDGAVVHPVPAALVKSMGADIVIGVNVCAESFAKGMTRHVVDSLMNTIDMMSAKLVKEELQLADVIIRPDLGFNQIRFGKELAFCISSGKSATRQALDQLYQIIEMKS</sequence>
<feature type="active site" description="Nucleophile" evidence="8">
    <location>
        <position position="401"/>
    </location>
</feature>
<dbReference type="SUPFAM" id="SSF52540">
    <property type="entry name" value="P-loop containing nucleoside triphosphate hydrolases"/>
    <property type="match status" value="1"/>
</dbReference>
<keyword evidence="6 8" id="KW-0443">Lipid metabolism</keyword>
<proteinExistence type="inferred from homology"/>
<evidence type="ECO:0000256" key="1">
    <source>
        <dbReference type="ARBA" id="ARBA00006636"/>
    </source>
</evidence>
<comment type="caution">
    <text evidence="8">Lacks conserved residue(s) required for the propagation of feature annotation.</text>
</comment>
<evidence type="ECO:0000256" key="4">
    <source>
        <dbReference type="ARBA" id="ARBA00022840"/>
    </source>
</evidence>